<feature type="compositionally biased region" description="Basic and acidic residues" evidence="8">
    <location>
        <begin position="205"/>
        <end position="218"/>
    </location>
</feature>
<dbReference type="HOGENOM" id="CLU_063073_0_0_1"/>
<dbReference type="AlphaFoldDB" id="A0A084GAA3"/>
<dbReference type="RefSeq" id="XP_016644064.1">
    <property type="nucleotide sequence ID" value="XM_016786058.1"/>
</dbReference>
<evidence type="ECO:0000256" key="8">
    <source>
        <dbReference type="SAM" id="MobiDB-lite"/>
    </source>
</evidence>
<feature type="compositionally biased region" description="Low complexity" evidence="8">
    <location>
        <begin position="220"/>
        <end position="231"/>
    </location>
</feature>
<keyword evidence="11" id="KW-1185">Reference proteome</keyword>
<evidence type="ECO:0000256" key="7">
    <source>
        <dbReference type="ARBA" id="ARBA00049204"/>
    </source>
</evidence>
<dbReference type="GO" id="GO:0005576">
    <property type="term" value="C:extracellular region"/>
    <property type="evidence" value="ECO:0007669"/>
    <property type="project" value="UniProtKB-SubCell"/>
</dbReference>
<accession>A0A084GAA3</accession>
<evidence type="ECO:0000256" key="9">
    <source>
        <dbReference type="SAM" id="SignalP"/>
    </source>
</evidence>
<dbReference type="GO" id="GO:0046872">
    <property type="term" value="F:metal ion binding"/>
    <property type="evidence" value="ECO:0007669"/>
    <property type="project" value="InterPro"/>
</dbReference>
<feature type="signal peptide" evidence="9">
    <location>
        <begin position="1"/>
        <end position="18"/>
    </location>
</feature>
<feature type="compositionally biased region" description="Acidic residues" evidence="8">
    <location>
        <begin position="194"/>
        <end position="204"/>
    </location>
</feature>
<dbReference type="Proteomes" id="UP000028545">
    <property type="component" value="Unassembled WGS sequence"/>
</dbReference>
<evidence type="ECO:0000256" key="3">
    <source>
        <dbReference type="ARBA" id="ARBA00010457"/>
    </source>
</evidence>
<feature type="chain" id="PRO_5001775638" description="superoxide dismutase" evidence="9">
    <location>
        <begin position="19"/>
        <end position="264"/>
    </location>
</feature>
<keyword evidence="6" id="KW-0049">Antioxidant</keyword>
<comment type="caution">
    <text evidence="10">The sequence shown here is derived from an EMBL/GenBank/DDBJ whole genome shotgun (WGS) entry which is preliminary data.</text>
</comment>
<evidence type="ECO:0000313" key="11">
    <source>
        <dbReference type="Proteomes" id="UP000028545"/>
    </source>
</evidence>
<comment type="similarity">
    <text evidence="3">Belongs to the Cu-Zn superoxide dismutase family.</text>
</comment>
<dbReference type="GO" id="GO:0004784">
    <property type="term" value="F:superoxide dismutase activity"/>
    <property type="evidence" value="ECO:0007669"/>
    <property type="project" value="UniProtKB-EC"/>
</dbReference>
<protein>
    <recommendedName>
        <fullName evidence="4">superoxide dismutase</fullName>
        <ecNumber evidence="4">1.15.1.1</ecNumber>
    </recommendedName>
</protein>
<keyword evidence="5" id="KW-0964">Secreted</keyword>
<dbReference type="SUPFAM" id="SSF49329">
    <property type="entry name" value="Cu,Zn superoxide dismutase-like"/>
    <property type="match status" value="1"/>
</dbReference>
<feature type="region of interest" description="Disordered" evidence="8">
    <location>
        <begin position="194"/>
        <end position="244"/>
    </location>
</feature>
<proteinExistence type="inferred from homology"/>
<gene>
    <name evidence="10" type="ORF">SAPIO_CDS3212</name>
</gene>
<dbReference type="InterPro" id="IPR036423">
    <property type="entry name" value="SOD-like_Cu/Zn_dom_sf"/>
</dbReference>
<evidence type="ECO:0000256" key="2">
    <source>
        <dbReference type="ARBA" id="ARBA00004613"/>
    </source>
</evidence>
<dbReference type="KEGG" id="sapo:SAPIO_CDS3212"/>
<reference evidence="10 11" key="1">
    <citation type="journal article" date="2014" name="Genome Announc.">
        <title>Draft genome sequence of the pathogenic fungus Scedosporium apiospermum.</title>
        <authorList>
            <person name="Vandeputte P."/>
            <person name="Ghamrawi S."/>
            <person name="Rechenmann M."/>
            <person name="Iltis A."/>
            <person name="Giraud S."/>
            <person name="Fleury M."/>
            <person name="Thornton C."/>
            <person name="Delhaes L."/>
            <person name="Meyer W."/>
            <person name="Papon N."/>
            <person name="Bouchara J.P."/>
        </authorList>
    </citation>
    <scope>NUCLEOTIDE SEQUENCE [LARGE SCALE GENOMIC DNA]</scope>
    <source>
        <strain evidence="10 11">IHEM 14462</strain>
    </source>
</reference>
<dbReference type="Gene3D" id="2.60.40.200">
    <property type="entry name" value="Superoxide dismutase, copper/zinc binding domain"/>
    <property type="match status" value="1"/>
</dbReference>
<evidence type="ECO:0000256" key="4">
    <source>
        <dbReference type="ARBA" id="ARBA00012682"/>
    </source>
</evidence>
<organism evidence="10 11">
    <name type="scientific">Pseudallescheria apiosperma</name>
    <name type="common">Scedosporium apiospermum</name>
    <dbReference type="NCBI Taxonomy" id="563466"/>
    <lineage>
        <taxon>Eukaryota</taxon>
        <taxon>Fungi</taxon>
        <taxon>Dikarya</taxon>
        <taxon>Ascomycota</taxon>
        <taxon>Pezizomycotina</taxon>
        <taxon>Sordariomycetes</taxon>
        <taxon>Hypocreomycetidae</taxon>
        <taxon>Microascales</taxon>
        <taxon>Microascaceae</taxon>
        <taxon>Scedosporium</taxon>
    </lineage>
</organism>
<comment type="catalytic activity">
    <reaction evidence="7">
        <text>2 superoxide + 2 H(+) = H2O2 + O2</text>
        <dbReference type="Rhea" id="RHEA:20696"/>
        <dbReference type="ChEBI" id="CHEBI:15378"/>
        <dbReference type="ChEBI" id="CHEBI:15379"/>
        <dbReference type="ChEBI" id="CHEBI:16240"/>
        <dbReference type="ChEBI" id="CHEBI:18421"/>
        <dbReference type="EC" id="1.15.1.1"/>
    </reaction>
</comment>
<evidence type="ECO:0000256" key="1">
    <source>
        <dbReference type="ARBA" id="ARBA00004196"/>
    </source>
</evidence>
<evidence type="ECO:0000256" key="5">
    <source>
        <dbReference type="ARBA" id="ARBA00022525"/>
    </source>
</evidence>
<name>A0A084GAA3_PSEDA</name>
<dbReference type="VEuPathDB" id="FungiDB:SAPIO_CDS3212"/>
<dbReference type="FunFam" id="2.60.40.200:FF:000007">
    <property type="entry name" value="Cell surface Cu-only superoxide dismutase 5"/>
    <property type="match status" value="1"/>
</dbReference>
<comment type="subcellular location">
    <subcellularLocation>
        <location evidence="1">Cell envelope</location>
    </subcellularLocation>
    <subcellularLocation>
        <location evidence="2">Secreted</location>
    </subcellularLocation>
</comment>
<sequence>MRYQSLLALALAAIAVEAQETPETGELGDAVAVQDNPKGAVYTAEFPDKPFSPVNIEGNVKGSVTAKTVESGVEFQVKFENLPQEGGPFMYHIHVDPVPEDGNCTKTLAHLDPFIRGEATPCNPEAPATCQVGDLSGKHGAAESGTTFEDTYVDPYATLKEGLGAFFGNRSIVLHFANKTRITCANFALVSGDEGDDKPADEDDGHGHSHDDQGDEKPAPTGSNSTTTRPTPSEPPLATNLPEGSAAVSSISLIAALAAALFAL</sequence>
<dbReference type="OrthoDB" id="159229at2759"/>
<evidence type="ECO:0000256" key="6">
    <source>
        <dbReference type="ARBA" id="ARBA00022862"/>
    </source>
</evidence>
<dbReference type="EMBL" id="JOWA01000088">
    <property type="protein sequence ID" value="KEZ44265.1"/>
    <property type="molecule type" value="Genomic_DNA"/>
</dbReference>
<dbReference type="OMA" id="TRITCAD"/>
<dbReference type="EC" id="1.15.1.1" evidence="4"/>
<keyword evidence="9" id="KW-0732">Signal</keyword>
<dbReference type="GeneID" id="27722284"/>
<evidence type="ECO:0000313" key="10">
    <source>
        <dbReference type="EMBL" id="KEZ44265.1"/>
    </source>
</evidence>